<dbReference type="GO" id="GO:0072423">
    <property type="term" value="P:response to DNA damage checkpoint signaling"/>
    <property type="evidence" value="ECO:0007669"/>
    <property type="project" value="InterPro"/>
</dbReference>
<dbReference type="AlphaFoldDB" id="A0A0A9A5L3"/>
<dbReference type="SUPFAM" id="SSF52047">
    <property type="entry name" value="RNI-like"/>
    <property type="match status" value="1"/>
</dbReference>
<dbReference type="Gene3D" id="3.80.10.10">
    <property type="entry name" value="Ribonuclease Inhibitor"/>
    <property type="match status" value="1"/>
</dbReference>
<protein>
    <submittedName>
        <fullName evidence="2">Uncharacterized protein</fullName>
    </submittedName>
</protein>
<proteinExistence type="predicted"/>
<sequence length="204" mass="22439">MLVNPQCSIRSLTLDRCNLGLTGIVRIIQALSGNDQLEELRMAENTNLALEKTLQYGEDMQEVSTTTEHKQCNNPGVNNYTAPGDVDLENMQVPDSEDEADNENQCAISGPHGSCASSSQKNSHYLIIQELAHALISAKQLKVLDLSQNGLSEEDIQSLYSAWASGPRGDGMARKHLSKEVMHFSVDGMRCCGLKPCCRRDLQM</sequence>
<dbReference type="GO" id="GO:0009933">
    <property type="term" value="P:meristem structural organization"/>
    <property type="evidence" value="ECO:0007669"/>
    <property type="project" value="InterPro"/>
</dbReference>
<evidence type="ECO:0000256" key="1">
    <source>
        <dbReference type="SAM" id="MobiDB-lite"/>
    </source>
</evidence>
<name>A0A0A9A5L3_ARUDO</name>
<dbReference type="PANTHER" id="PTHR47684">
    <property type="entry name" value="PROTEIN TONSOKU"/>
    <property type="match status" value="1"/>
</dbReference>
<dbReference type="PANTHER" id="PTHR47684:SF1">
    <property type="entry name" value="PROTEIN TONSOKU"/>
    <property type="match status" value="1"/>
</dbReference>
<dbReference type="EMBL" id="GBRH01255563">
    <property type="protein sequence ID" value="JAD42332.1"/>
    <property type="molecule type" value="Transcribed_RNA"/>
</dbReference>
<dbReference type="InterPro" id="IPR032675">
    <property type="entry name" value="LRR_dom_sf"/>
</dbReference>
<reference evidence="2" key="1">
    <citation type="submission" date="2014-09" db="EMBL/GenBank/DDBJ databases">
        <authorList>
            <person name="Magalhaes I.L.F."/>
            <person name="Oliveira U."/>
            <person name="Santos F.R."/>
            <person name="Vidigal T.H.D.A."/>
            <person name="Brescovit A.D."/>
            <person name="Santos A.J."/>
        </authorList>
    </citation>
    <scope>NUCLEOTIDE SEQUENCE</scope>
    <source>
        <tissue evidence="2">Shoot tissue taken approximately 20 cm above the soil surface</tissue>
    </source>
</reference>
<dbReference type="InterPro" id="IPR044227">
    <property type="entry name" value="TONSOKU"/>
</dbReference>
<organism evidence="2">
    <name type="scientific">Arundo donax</name>
    <name type="common">Giant reed</name>
    <name type="synonym">Donax arundinaceus</name>
    <dbReference type="NCBI Taxonomy" id="35708"/>
    <lineage>
        <taxon>Eukaryota</taxon>
        <taxon>Viridiplantae</taxon>
        <taxon>Streptophyta</taxon>
        <taxon>Embryophyta</taxon>
        <taxon>Tracheophyta</taxon>
        <taxon>Spermatophyta</taxon>
        <taxon>Magnoliopsida</taxon>
        <taxon>Liliopsida</taxon>
        <taxon>Poales</taxon>
        <taxon>Poaceae</taxon>
        <taxon>PACMAD clade</taxon>
        <taxon>Arundinoideae</taxon>
        <taxon>Arundineae</taxon>
        <taxon>Arundo</taxon>
    </lineage>
</organism>
<evidence type="ECO:0000313" key="2">
    <source>
        <dbReference type="EMBL" id="JAD42332.1"/>
    </source>
</evidence>
<dbReference type="GO" id="GO:0040029">
    <property type="term" value="P:epigenetic regulation of gene expression"/>
    <property type="evidence" value="ECO:0007669"/>
    <property type="project" value="InterPro"/>
</dbReference>
<dbReference type="GO" id="GO:0005634">
    <property type="term" value="C:nucleus"/>
    <property type="evidence" value="ECO:0007669"/>
    <property type="project" value="InterPro"/>
</dbReference>
<accession>A0A0A9A5L3</accession>
<feature type="region of interest" description="Disordered" evidence="1">
    <location>
        <begin position="94"/>
        <end position="115"/>
    </location>
</feature>
<reference evidence="2" key="2">
    <citation type="journal article" date="2015" name="Data Brief">
        <title>Shoot transcriptome of the giant reed, Arundo donax.</title>
        <authorList>
            <person name="Barrero R.A."/>
            <person name="Guerrero F.D."/>
            <person name="Moolhuijzen P."/>
            <person name="Goolsby J.A."/>
            <person name="Tidwell J."/>
            <person name="Bellgard S.E."/>
            <person name="Bellgard M.I."/>
        </authorList>
    </citation>
    <scope>NUCLEOTIDE SEQUENCE</scope>
    <source>
        <tissue evidence="2">Shoot tissue taken approximately 20 cm above the soil surface</tissue>
    </source>
</reference>